<dbReference type="InterPro" id="IPR038404">
    <property type="entry name" value="TRAP_DctP_sf"/>
</dbReference>
<dbReference type="GO" id="GO:0030288">
    <property type="term" value="C:outer membrane-bounded periplasmic space"/>
    <property type="evidence" value="ECO:0007669"/>
    <property type="project" value="InterPro"/>
</dbReference>
<keyword evidence="3 4" id="KW-0732">Signal</keyword>
<dbReference type="EMBL" id="JACHXR010000005">
    <property type="protein sequence ID" value="MBB3231459.1"/>
    <property type="molecule type" value="Genomic_DNA"/>
</dbReference>
<dbReference type="GO" id="GO:0055085">
    <property type="term" value="P:transmembrane transport"/>
    <property type="evidence" value="ECO:0007669"/>
    <property type="project" value="InterPro"/>
</dbReference>
<protein>
    <submittedName>
        <fullName evidence="5">Tripartite ATP-independent transporter DctP family solute receptor</fullName>
    </submittedName>
</protein>
<dbReference type="RefSeq" id="WP_183383929.1">
    <property type="nucleotide sequence ID" value="NZ_JACHXR010000005.1"/>
</dbReference>
<dbReference type="Gene3D" id="3.40.190.170">
    <property type="entry name" value="Bacterial extracellular solute-binding protein, family 7"/>
    <property type="match status" value="1"/>
</dbReference>
<comment type="caution">
    <text evidence="5">The sequence shown here is derived from an EMBL/GenBank/DDBJ whole genome shotgun (WGS) entry which is preliminary data.</text>
</comment>
<keyword evidence="2" id="KW-0813">Transport</keyword>
<proteinExistence type="inferred from homology"/>
<dbReference type="PANTHER" id="PTHR33376">
    <property type="match status" value="1"/>
</dbReference>
<accession>A0A7W5HLR5</accession>
<dbReference type="NCBIfam" id="TIGR00787">
    <property type="entry name" value="dctP"/>
    <property type="match status" value="1"/>
</dbReference>
<dbReference type="Pfam" id="PF03480">
    <property type="entry name" value="DctP"/>
    <property type="match status" value="1"/>
</dbReference>
<feature type="signal peptide" evidence="4">
    <location>
        <begin position="1"/>
        <end position="24"/>
    </location>
</feature>
<sequence length="349" mass="37418">MKTRITTALAGLGLALGIAGAASAAETTMRIAHVNPPEAMASNAGAMSAVFKQLAETASNGEIEVTIYPAGQLGKDAEAIAQVRHGIIESSISTAGGVAEHYPKIGVFDIPFAFPNIGVANEVISLESDFGQTLAQDINEETGLKVLGLLDSGGFFQFTNSQKPISSPEDMEGLRIRTMTLPTHEAMINSMGSQATPLAWAEVYTALQTGVADGQMNPIQQTAFAKFDEVQDYLTISNHLITPYVWFVNQDFYDGLPEDHRRIIDWAAKVAVESGRAMSRIIEASEQGLPKLADSMEVNTITAEQREAFAAKSQPAVRQVIEDKYGEEGVALLEAMLASIEEARAAQQQ</sequence>
<dbReference type="PIRSF" id="PIRSF006470">
    <property type="entry name" value="DctB"/>
    <property type="match status" value="1"/>
</dbReference>
<dbReference type="NCBIfam" id="NF037995">
    <property type="entry name" value="TRAP_S1"/>
    <property type="match status" value="1"/>
</dbReference>
<dbReference type="InterPro" id="IPR004682">
    <property type="entry name" value="TRAP_DctP"/>
</dbReference>
<dbReference type="CDD" id="cd13677">
    <property type="entry name" value="PBP2_TRAP_SBP_like_6"/>
    <property type="match status" value="1"/>
</dbReference>
<evidence type="ECO:0000256" key="1">
    <source>
        <dbReference type="ARBA" id="ARBA00009023"/>
    </source>
</evidence>
<evidence type="ECO:0000313" key="5">
    <source>
        <dbReference type="EMBL" id="MBB3231459.1"/>
    </source>
</evidence>
<organism evidence="5 6">
    <name type="scientific">Halomonas stenophila</name>
    <dbReference type="NCBI Taxonomy" id="795312"/>
    <lineage>
        <taxon>Bacteria</taxon>
        <taxon>Pseudomonadati</taxon>
        <taxon>Pseudomonadota</taxon>
        <taxon>Gammaproteobacteria</taxon>
        <taxon>Oceanospirillales</taxon>
        <taxon>Halomonadaceae</taxon>
        <taxon>Halomonas</taxon>
    </lineage>
</organism>
<dbReference type="Proteomes" id="UP000518892">
    <property type="component" value="Unassembled WGS sequence"/>
</dbReference>
<reference evidence="5 6" key="1">
    <citation type="submission" date="2020-08" db="EMBL/GenBank/DDBJ databases">
        <title>Genomic Encyclopedia of Type Strains, Phase III (KMG-III): the genomes of soil and plant-associated and newly described type strains.</title>
        <authorList>
            <person name="Whitman W."/>
        </authorList>
    </citation>
    <scope>NUCLEOTIDE SEQUENCE [LARGE SCALE GENOMIC DNA]</scope>
    <source>
        <strain evidence="5 6">CECT 7744</strain>
    </source>
</reference>
<gene>
    <name evidence="5" type="ORF">FHR97_002314</name>
</gene>
<name>A0A7W5HLR5_9GAMM</name>
<evidence type="ECO:0000313" key="6">
    <source>
        <dbReference type="Proteomes" id="UP000518892"/>
    </source>
</evidence>
<keyword evidence="6" id="KW-1185">Reference proteome</keyword>
<dbReference type="PANTHER" id="PTHR33376:SF7">
    <property type="entry name" value="C4-DICARBOXYLATE-BINDING PROTEIN DCTB"/>
    <property type="match status" value="1"/>
</dbReference>
<keyword evidence="5" id="KW-0675">Receptor</keyword>
<dbReference type="AlphaFoldDB" id="A0A7W5HLR5"/>
<feature type="chain" id="PRO_5030508930" evidence="4">
    <location>
        <begin position="25"/>
        <end position="349"/>
    </location>
</feature>
<comment type="similarity">
    <text evidence="1">Belongs to the bacterial solute-binding protein 7 family.</text>
</comment>
<dbReference type="InterPro" id="IPR018389">
    <property type="entry name" value="DctP_fam"/>
</dbReference>
<evidence type="ECO:0000256" key="4">
    <source>
        <dbReference type="SAM" id="SignalP"/>
    </source>
</evidence>
<evidence type="ECO:0000256" key="2">
    <source>
        <dbReference type="ARBA" id="ARBA00022448"/>
    </source>
</evidence>
<evidence type="ECO:0000256" key="3">
    <source>
        <dbReference type="ARBA" id="ARBA00022729"/>
    </source>
</evidence>